<sequence>MKHDSFQQSILADVTKLFSQKQLESIMEFATQANAFPLYKAQDVTGGSGYGVVNYWFIFEQGEKYIKKSIVLLSNNYAASSVEDACVIEFAVAPLIPSIVREGYKLFPFSLNLP</sequence>
<accession>A0A5J4XBL4</accession>
<evidence type="ECO:0000313" key="2">
    <source>
        <dbReference type="Proteomes" id="UP000324800"/>
    </source>
</evidence>
<name>A0A5J4XBL4_9EUKA</name>
<comment type="caution">
    <text evidence="1">The sequence shown here is derived from an EMBL/GenBank/DDBJ whole genome shotgun (WGS) entry which is preliminary data.</text>
</comment>
<organism evidence="1 2">
    <name type="scientific">Streblomastix strix</name>
    <dbReference type="NCBI Taxonomy" id="222440"/>
    <lineage>
        <taxon>Eukaryota</taxon>
        <taxon>Metamonada</taxon>
        <taxon>Preaxostyla</taxon>
        <taxon>Oxymonadida</taxon>
        <taxon>Streblomastigidae</taxon>
        <taxon>Streblomastix</taxon>
    </lineage>
</organism>
<dbReference type="EMBL" id="SNRW01000046">
    <property type="protein sequence ID" value="KAA6403915.1"/>
    <property type="molecule type" value="Genomic_DNA"/>
</dbReference>
<proteinExistence type="predicted"/>
<protein>
    <submittedName>
        <fullName evidence="1">Uncharacterized protein</fullName>
    </submittedName>
</protein>
<dbReference type="Proteomes" id="UP000324800">
    <property type="component" value="Unassembled WGS sequence"/>
</dbReference>
<gene>
    <name evidence="1" type="ORF">EZS28_000553</name>
</gene>
<dbReference type="AlphaFoldDB" id="A0A5J4XBL4"/>
<reference evidence="1 2" key="1">
    <citation type="submission" date="2019-03" db="EMBL/GenBank/DDBJ databases">
        <title>Single cell metagenomics reveals metabolic interactions within the superorganism composed of flagellate Streblomastix strix and complex community of Bacteroidetes bacteria on its surface.</title>
        <authorList>
            <person name="Treitli S.C."/>
            <person name="Kolisko M."/>
            <person name="Husnik F."/>
            <person name="Keeling P."/>
            <person name="Hampl V."/>
        </authorList>
    </citation>
    <scope>NUCLEOTIDE SEQUENCE [LARGE SCALE GENOMIC DNA]</scope>
    <source>
        <strain evidence="1">ST1C</strain>
    </source>
</reference>
<evidence type="ECO:0000313" key="1">
    <source>
        <dbReference type="EMBL" id="KAA6403915.1"/>
    </source>
</evidence>